<comment type="similarity">
    <text evidence="1 3">Belongs to the PhoU family.</text>
</comment>
<comment type="caution">
    <text evidence="5">The sequence shown here is derived from an EMBL/GenBank/DDBJ whole genome shotgun (WGS) entry which is preliminary data.</text>
</comment>
<dbReference type="Gene3D" id="1.20.58.220">
    <property type="entry name" value="Phosphate transport system protein phou homolog 2, domain 2"/>
    <property type="match status" value="2"/>
</dbReference>
<dbReference type="Pfam" id="PF01895">
    <property type="entry name" value="PhoU"/>
    <property type="match status" value="2"/>
</dbReference>
<dbReference type="PANTHER" id="PTHR42930:SF3">
    <property type="entry name" value="PHOSPHATE-SPECIFIC TRANSPORT SYSTEM ACCESSORY PROTEIN PHOU"/>
    <property type="match status" value="1"/>
</dbReference>
<evidence type="ECO:0000313" key="6">
    <source>
        <dbReference type="Proteomes" id="UP001465153"/>
    </source>
</evidence>
<dbReference type="SUPFAM" id="SSF109755">
    <property type="entry name" value="PhoU-like"/>
    <property type="match status" value="1"/>
</dbReference>
<comment type="function">
    <text evidence="3">Plays a role in the regulation of phosphate uptake.</text>
</comment>
<dbReference type="NCBIfam" id="TIGR02135">
    <property type="entry name" value="phoU_full"/>
    <property type="match status" value="1"/>
</dbReference>
<evidence type="ECO:0000259" key="4">
    <source>
        <dbReference type="Pfam" id="PF01895"/>
    </source>
</evidence>
<accession>A0ABQ0ABU4</accession>
<keyword evidence="2 3" id="KW-0592">Phosphate transport</keyword>
<sequence>MDKLHLDQHISRQYNADLEDLRTELLEMGGMVQEQIRDAISAISNADSDLARKVTTVEDEVDAREIALDEHCTLILARRQPAASDLRMVLAVSKITRDLERMGDEANKVATMAIALVDEGQSSQGYVELRHLAKSVLLMVDQMLNAFARFDVDAAMTVVREDKLVDREYKSSTRELITYMMEDPRSIGRVMNVMWALRSLERIGDHARNVAEHIIYLVKGLDVRHTSVSEMERQVSES</sequence>
<dbReference type="InterPro" id="IPR026022">
    <property type="entry name" value="PhoU_dom"/>
</dbReference>
<evidence type="ECO:0000256" key="2">
    <source>
        <dbReference type="ARBA" id="ARBA00022592"/>
    </source>
</evidence>
<keyword evidence="3" id="KW-0813">Transport</keyword>
<evidence type="ECO:0000256" key="3">
    <source>
        <dbReference type="PIRNR" id="PIRNR003107"/>
    </source>
</evidence>
<gene>
    <name evidence="5" type="primary">phoU</name>
    <name evidence="5" type="ORF">NBRC116591_29170</name>
</gene>
<evidence type="ECO:0000313" key="5">
    <source>
        <dbReference type="EMBL" id="GAA6169106.1"/>
    </source>
</evidence>
<dbReference type="Proteomes" id="UP001465153">
    <property type="component" value="Unassembled WGS sequence"/>
</dbReference>
<dbReference type="InterPro" id="IPR028366">
    <property type="entry name" value="PhoU"/>
</dbReference>
<comment type="subcellular location">
    <subcellularLocation>
        <location evidence="3">Cytoplasm</location>
    </subcellularLocation>
</comment>
<dbReference type="PIRSF" id="PIRSF003107">
    <property type="entry name" value="PhoU"/>
    <property type="match status" value="1"/>
</dbReference>
<evidence type="ECO:0000256" key="1">
    <source>
        <dbReference type="ARBA" id="ARBA00008107"/>
    </source>
</evidence>
<dbReference type="PANTHER" id="PTHR42930">
    <property type="entry name" value="PHOSPHATE-SPECIFIC TRANSPORT SYSTEM ACCESSORY PROTEIN PHOU"/>
    <property type="match status" value="1"/>
</dbReference>
<dbReference type="InterPro" id="IPR038078">
    <property type="entry name" value="PhoU-like_sf"/>
</dbReference>
<comment type="subunit">
    <text evidence="3">Homodimer.</text>
</comment>
<dbReference type="RefSeq" id="WP_233087985.1">
    <property type="nucleotide sequence ID" value="NZ_BAABWN010000009.1"/>
</dbReference>
<name>A0ABQ0ABU4_9GAMM</name>
<keyword evidence="3" id="KW-0963">Cytoplasm</keyword>
<feature type="domain" description="PhoU" evidence="4">
    <location>
        <begin position="25"/>
        <end position="111"/>
    </location>
</feature>
<reference evidence="5 6" key="1">
    <citation type="submission" date="2024-04" db="EMBL/GenBank/DDBJ databases">
        <title>Draft genome sequence of Sessilibacter corallicola NBRC 116591.</title>
        <authorList>
            <person name="Miyakawa T."/>
            <person name="Kusuya Y."/>
            <person name="Miura T."/>
        </authorList>
    </citation>
    <scope>NUCLEOTIDE SEQUENCE [LARGE SCALE GENOMIC DNA]</scope>
    <source>
        <strain evidence="5 6">KU-00831-HH</strain>
    </source>
</reference>
<organism evidence="5 6">
    <name type="scientific">Sessilibacter corallicola</name>
    <dbReference type="NCBI Taxonomy" id="2904075"/>
    <lineage>
        <taxon>Bacteria</taxon>
        <taxon>Pseudomonadati</taxon>
        <taxon>Pseudomonadota</taxon>
        <taxon>Gammaproteobacteria</taxon>
        <taxon>Cellvibrionales</taxon>
        <taxon>Cellvibrionaceae</taxon>
        <taxon>Sessilibacter</taxon>
    </lineage>
</organism>
<protein>
    <recommendedName>
        <fullName evidence="3">Phosphate-specific transport system accessory protein PhoU</fullName>
    </recommendedName>
</protein>
<proteinExistence type="inferred from homology"/>
<keyword evidence="6" id="KW-1185">Reference proteome</keyword>
<feature type="domain" description="PhoU" evidence="4">
    <location>
        <begin position="129"/>
        <end position="213"/>
    </location>
</feature>
<dbReference type="EMBL" id="BAABWN010000009">
    <property type="protein sequence ID" value="GAA6169106.1"/>
    <property type="molecule type" value="Genomic_DNA"/>
</dbReference>